<keyword evidence="2" id="KW-0732">Signal</keyword>
<protein>
    <recommendedName>
        <fullName evidence="3">Dystroglycan-type cadherin-like domain-containing protein</fullName>
    </recommendedName>
</protein>
<feature type="chain" id="PRO_5046413080" description="Dystroglycan-type cadherin-like domain-containing protein" evidence="2">
    <location>
        <begin position="16"/>
        <end position="549"/>
    </location>
</feature>
<comment type="caution">
    <text evidence="4">The sequence shown here is derived from an EMBL/GenBank/DDBJ whole genome shotgun (WGS) entry which is preliminary data.</text>
</comment>
<name>A0ABP0PCP1_9DINO</name>
<accession>A0ABP0PCP1</accession>
<gene>
    <name evidence="4" type="ORF">CCMP2556_LOCUS36371</name>
</gene>
<reference evidence="4 5" key="1">
    <citation type="submission" date="2024-02" db="EMBL/GenBank/DDBJ databases">
        <authorList>
            <person name="Chen Y."/>
            <person name="Shah S."/>
            <person name="Dougan E. K."/>
            <person name="Thang M."/>
            <person name="Chan C."/>
        </authorList>
    </citation>
    <scope>NUCLEOTIDE SEQUENCE [LARGE SCALE GENOMIC DNA]</scope>
</reference>
<feature type="signal peptide" evidence="2">
    <location>
        <begin position="1"/>
        <end position="15"/>
    </location>
</feature>
<evidence type="ECO:0000259" key="3">
    <source>
        <dbReference type="SMART" id="SM00736"/>
    </source>
</evidence>
<evidence type="ECO:0000313" key="5">
    <source>
        <dbReference type="Proteomes" id="UP001642484"/>
    </source>
</evidence>
<dbReference type="PANTHER" id="PTHR21559:SF21">
    <property type="entry name" value="DYSTROGLYCAN 1"/>
    <property type="match status" value="1"/>
</dbReference>
<feature type="compositionally biased region" description="Basic and acidic residues" evidence="1">
    <location>
        <begin position="62"/>
        <end position="73"/>
    </location>
</feature>
<proteinExistence type="predicted"/>
<organism evidence="4 5">
    <name type="scientific">Durusdinium trenchii</name>
    <dbReference type="NCBI Taxonomy" id="1381693"/>
    <lineage>
        <taxon>Eukaryota</taxon>
        <taxon>Sar</taxon>
        <taxon>Alveolata</taxon>
        <taxon>Dinophyceae</taxon>
        <taxon>Suessiales</taxon>
        <taxon>Symbiodiniaceae</taxon>
        <taxon>Durusdinium</taxon>
    </lineage>
</organism>
<dbReference type="InterPro" id="IPR015919">
    <property type="entry name" value="Cadherin-like_sf"/>
</dbReference>
<dbReference type="InterPro" id="IPR006644">
    <property type="entry name" value="Cadg"/>
</dbReference>
<evidence type="ECO:0000256" key="1">
    <source>
        <dbReference type="SAM" id="MobiDB-lite"/>
    </source>
</evidence>
<dbReference type="Pfam" id="PF05345">
    <property type="entry name" value="He_PIG"/>
    <property type="match status" value="1"/>
</dbReference>
<dbReference type="InterPro" id="IPR013783">
    <property type="entry name" value="Ig-like_fold"/>
</dbReference>
<dbReference type="Gene3D" id="2.60.40.10">
    <property type="entry name" value="Immunoglobulins"/>
    <property type="match status" value="1"/>
</dbReference>
<keyword evidence="5" id="KW-1185">Reference proteome</keyword>
<sequence>MAALWLAIFAWTVRATTWQDWSTSSWDSSSRSSWRSSTGGASHSSSGSHGSLRASGSMPDGSLRDKEEKEFLKDQGQGYKSDEVVLAECVEQSSGWSETLRRHCCEAMGLGCGVSLAAAVSTGVSSLELPAVTVVVGKEFEVPVGTFLGQEVTLLVDGEPPHNWLQFNEKHGSLLGRVGAPGSWRISLRAKGDEELPSAHLELFAVDPLHSPSTPAGAPFEEANARPFLVQSVPDIWTKVGQNFQQAVPATSIVDPSGAPLLLTARLKSGSPLPLWLSFDPSTRTFRGKPPYEEDLQISLHASNAHGAMSTSLGLHATDGDRGPSSRDQHAVAAFRGPDVVVPVGKRFVQKIPGIHPAMEMLNTLSASMDNDALPSWLTFQSQSFTGVPPEVGHFWISLRDSEGRLVLTFLLHVVRETSPTAASQARPSIGVGPPQAPLIAQLIPDQYAQAVQGGGGDSPIFLPVQDRSRTALHALFPPHPCKGTSFTARYAAPSPAASSAPGFDRFPPEGGFGRFLPLRHGALARHHRAWWPSADSSHSTDRDQRPRW</sequence>
<evidence type="ECO:0000256" key="2">
    <source>
        <dbReference type="SAM" id="SignalP"/>
    </source>
</evidence>
<dbReference type="EMBL" id="CAXAMN010022918">
    <property type="protein sequence ID" value="CAK9073812.1"/>
    <property type="molecule type" value="Genomic_DNA"/>
</dbReference>
<evidence type="ECO:0000313" key="4">
    <source>
        <dbReference type="EMBL" id="CAK9073812.1"/>
    </source>
</evidence>
<dbReference type="Proteomes" id="UP001642484">
    <property type="component" value="Unassembled WGS sequence"/>
</dbReference>
<feature type="domain" description="Dystroglycan-type cadherin-like" evidence="3">
    <location>
        <begin position="228"/>
        <end position="324"/>
    </location>
</feature>
<feature type="compositionally biased region" description="Low complexity" evidence="1">
    <location>
        <begin position="23"/>
        <end position="57"/>
    </location>
</feature>
<dbReference type="SMART" id="SM00736">
    <property type="entry name" value="CADG"/>
    <property type="match status" value="1"/>
</dbReference>
<feature type="region of interest" description="Disordered" evidence="1">
    <location>
        <begin position="23"/>
        <end position="76"/>
    </location>
</feature>
<dbReference type="PANTHER" id="PTHR21559">
    <property type="entry name" value="DYSTROGLYCAN-RELATED"/>
    <property type="match status" value="1"/>
</dbReference>
<dbReference type="SUPFAM" id="SSF49313">
    <property type="entry name" value="Cadherin-like"/>
    <property type="match status" value="2"/>
</dbReference>